<dbReference type="Pfam" id="PF07731">
    <property type="entry name" value="Cu-oxidase_2"/>
    <property type="match status" value="1"/>
</dbReference>
<keyword evidence="1" id="KW-0479">Metal-binding</keyword>
<dbReference type="SUPFAM" id="SSF49503">
    <property type="entry name" value="Cupredoxins"/>
    <property type="match status" value="1"/>
</dbReference>
<proteinExistence type="predicted"/>
<dbReference type="GO" id="GO:0016491">
    <property type="term" value="F:oxidoreductase activity"/>
    <property type="evidence" value="ECO:0007669"/>
    <property type="project" value="InterPro"/>
</dbReference>
<dbReference type="GO" id="GO:0005507">
    <property type="term" value="F:copper ion binding"/>
    <property type="evidence" value="ECO:0007669"/>
    <property type="project" value="InterPro"/>
</dbReference>
<dbReference type="Gene3D" id="2.60.40.420">
    <property type="entry name" value="Cupredoxins - blue copper proteins"/>
    <property type="match status" value="1"/>
</dbReference>
<organism evidence="3 4">
    <name type="scientific">Pseudobacteroides cellulosolvens ATCC 35603 = DSM 2933</name>
    <dbReference type="NCBI Taxonomy" id="398512"/>
    <lineage>
        <taxon>Bacteria</taxon>
        <taxon>Bacillati</taxon>
        <taxon>Bacillota</taxon>
        <taxon>Clostridia</taxon>
        <taxon>Eubacteriales</taxon>
        <taxon>Oscillospiraceae</taxon>
        <taxon>Pseudobacteroides</taxon>
    </lineage>
</organism>
<evidence type="ECO:0000256" key="1">
    <source>
        <dbReference type="ARBA" id="ARBA00022723"/>
    </source>
</evidence>
<dbReference type="eggNOG" id="COG2132">
    <property type="taxonomic scope" value="Bacteria"/>
</dbReference>
<name>A0A0L6JQK2_9FIRM</name>
<dbReference type="PATRIC" id="fig|398512.5.peg.3498"/>
<dbReference type="PROSITE" id="PS00080">
    <property type="entry name" value="MULTICOPPER_OXIDASE2"/>
    <property type="match status" value="1"/>
</dbReference>
<dbReference type="Proteomes" id="UP000036923">
    <property type="component" value="Unassembled WGS sequence"/>
</dbReference>
<sequence length="58" mass="6678">MRPGEKYVVAFKADNTGRWVQHCHELHHAAGGMMQAIEYTDFKANYIPDPNSKFNKPE</sequence>
<dbReference type="AlphaFoldDB" id="A0A0L6JQK2"/>
<evidence type="ECO:0000313" key="4">
    <source>
        <dbReference type="Proteomes" id="UP000036923"/>
    </source>
</evidence>
<reference evidence="4" key="1">
    <citation type="submission" date="2015-07" db="EMBL/GenBank/DDBJ databases">
        <title>Near-Complete Genome Sequence of the Cellulolytic Bacterium Bacteroides (Pseudobacteroides) cellulosolvens ATCC 35603.</title>
        <authorList>
            <person name="Dassa B."/>
            <person name="Utturkar S.M."/>
            <person name="Klingeman D.M."/>
            <person name="Hurt R.A."/>
            <person name="Keller M."/>
            <person name="Xu J."/>
            <person name="Reddy Y.H.K."/>
            <person name="Borovok I."/>
            <person name="Grinberg I.R."/>
            <person name="Lamed R."/>
            <person name="Zhivin O."/>
            <person name="Bayer E.A."/>
            <person name="Brown S.D."/>
        </authorList>
    </citation>
    <scope>NUCLEOTIDE SEQUENCE [LARGE SCALE GENOMIC DNA]</scope>
    <source>
        <strain evidence="4">DSM 2933</strain>
    </source>
</reference>
<protein>
    <submittedName>
        <fullName evidence="3">Multicopper oxidase type 2</fullName>
    </submittedName>
</protein>
<dbReference type="InterPro" id="IPR002355">
    <property type="entry name" value="Cu_oxidase_Cu_BS"/>
</dbReference>
<keyword evidence="4" id="KW-1185">Reference proteome</keyword>
<feature type="domain" description="Plastocyanin-like" evidence="2">
    <location>
        <begin position="2"/>
        <end position="38"/>
    </location>
</feature>
<accession>A0A0L6JQK2</accession>
<comment type="caution">
    <text evidence="3">The sequence shown here is derived from an EMBL/GenBank/DDBJ whole genome shotgun (WGS) entry which is preliminary data.</text>
</comment>
<evidence type="ECO:0000313" key="3">
    <source>
        <dbReference type="EMBL" id="KNY28069.1"/>
    </source>
</evidence>
<dbReference type="STRING" id="398512.Bccel_3340"/>
<dbReference type="InterPro" id="IPR011706">
    <property type="entry name" value="Cu-oxidase_C"/>
</dbReference>
<dbReference type="EMBL" id="LGTC01000001">
    <property type="protein sequence ID" value="KNY28069.1"/>
    <property type="molecule type" value="Genomic_DNA"/>
</dbReference>
<evidence type="ECO:0000259" key="2">
    <source>
        <dbReference type="Pfam" id="PF07731"/>
    </source>
</evidence>
<gene>
    <name evidence="3" type="ORF">Bccel_3340</name>
</gene>
<dbReference type="InterPro" id="IPR008972">
    <property type="entry name" value="Cupredoxin"/>
</dbReference>